<dbReference type="InterPro" id="IPR020084">
    <property type="entry name" value="NUDIX_hydrolase_CS"/>
</dbReference>
<dbReference type="InterPro" id="IPR045121">
    <property type="entry name" value="CoAse"/>
</dbReference>
<dbReference type="PROSITE" id="PS01293">
    <property type="entry name" value="NUDIX_COA"/>
    <property type="match status" value="1"/>
</dbReference>
<dbReference type="GO" id="GO:0035539">
    <property type="term" value="F:8-oxo-7,8-dihydrodeoxyguanosine triphosphate pyrophosphatase activity"/>
    <property type="evidence" value="ECO:0007669"/>
    <property type="project" value="UniProtKB-EC"/>
</dbReference>
<evidence type="ECO:0000256" key="3">
    <source>
        <dbReference type="ARBA" id="ARBA00006506"/>
    </source>
</evidence>
<dbReference type="PROSITE" id="PS51462">
    <property type="entry name" value="NUDIX"/>
    <property type="match status" value="1"/>
</dbReference>
<evidence type="ECO:0000256" key="1">
    <source>
        <dbReference type="ARBA" id="ARBA00001936"/>
    </source>
</evidence>
<keyword evidence="12" id="KW-1185">Reference proteome</keyword>
<evidence type="ECO:0000256" key="4">
    <source>
        <dbReference type="ARBA" id="ARBA00022723"/>
    </source>
</evidence>
<dbReference type="EMBL" id="JAVYII010000008">
    <property type="protein sequence ID" value="MDT9594739.1"/>
    <property type="molecule type" value="Genomic_DNA"/>
</dbReference>
<comment type="similarity">
    <text evidence="3">Belongs to the Nudix hydrolase family. PCD1 subfamily.</text>
</comment>
<dbReference type="InterPro" id="IPR000059">
    <property type="entry name" value="NUDIX_hydrolase_NudL_CS"/>
</dbReference>
<dbReference type="InterPro" id="IPR000086">
    <property type="entry name" value="NUDIX_hydrolase_dom"/>
</dbReference>
<dbReference type="Proteomes" id="UP001268542">
    <property type="component" value="Unassembled WGS sequence"/>
</dbReference>
<comment type="caution">
    <text evidence="11">The sequence shown here is derived from an EMBL/GenBank/DDBJ whole genome shotgun (WGS) entry which is preliminary data.</text>
</comment>
<feature type="region of interest" description="Disordered" evidence="9">
    <location>
        <begin position="223"/>
        <end position="261"/>
    </location>
</feature>
<comment type="cofactor">
    <cofactor evidence="2">
        <name>Mg(2+)</name>
        <dbReference type="ChEBI" id="CHEBI:18420"/>
    </cofactor>
</comment>
<dbReference type="PANTHER" id="PTHR12992:SF11">
    <property type="entry name" value="MITOCHONDRIAL COENZYME A DIPHOSPHATASE NUDT8"/>
    <property type="match status" value="1"/>
</dbReference>
<dbReference type="EC" id="3.6.1.55" evidence="11"/>
<keyword evidence="6" id="KW-0460">Magnesium</keyword>
<dbReference type="Pfam" id="PF00293">
    <property type="entry name" value="NUDIX"/>
    <property type="match status" value="1"/>
</dbReference>
<proteinExistence type="inferred from homology"/>
<sequence>MTGPDGPAGTGAQVDDVPAWLRPVTDALGDLRAEHLTGFAPPPGARPRAGAVLMAFAAGERGPELLLTERAHHMRSHPGQVSFPGGKVEPGETHEQAALREAWEEIGLEPSSVRVVGRLPELWLPPSNFAVVPVVAWWTEHAERPVSVVSPDEVHAIHRVAVADLVDPTWRRTVRGPSGWSSPGFLIGPDHDVVLWGFTGGIVARLLDFIGWAEPWDESRTTELPPYMLGGAERAGPLRPGDSRGAAPVEPPMADIEEDDA</sequence>
<keyword evidence="7" id="KW-0464">Manganese</keyword>
<evidence type="ECO:0000256" key="8">
    <source>
        <dbReference type="RuleBase" id="RU003476"/>
    </source>
</evidence>
<evidence type="ECO:0000256" key="2">
    <source>
        <dbReference type="ARBA" id="ARBA00001946"/>
    </source>
</evidence>
<evidence type="ECO:0000256" key="7">
    <source>
        <dbReference type="ARBA" id="ARBA00023211"/>
    </source>
</evidence>
<reference evidence="11 12" key="1">
    <citation type="submission" date="2023-08" db="EMBL/GenBank/DDBJ databases">
        <title>Nocardioides seae sp. nov., a bacterium isolated from a soil.</title>
        <authorList>
            <person name="Wang X."/>
        </authorList>
    </citation>
    <scope>NUCLEOTIDE SEQUENCE [LARGE SCALE GENOMIC DNA]</scope>
    <source>
        <strain evidence="11 12">YZH12</strain>
    </source>
</reference>
<comment type="cofactor">
    <cofactor evidence="1">
        <name>Mn(2+)</name>
        <dbReference type="ChEBI" id="CHEBI:29035"/>
    </cofactor>
</comment>
<dbReference type="InterPro" id="IPR020476">
    <property type="entry name" value="Nudix_hydrolase"/>
</dbReference>
<accession>A0ABU3Q043</accession>
<keyword evidence="4" id="KW-0479">Metal-binding</keyword>
<evidence type="ECO:0000256" key="6">
    <source>
        <dbReference type="ARBA" id="ARBA00022842"/>
    </source>
</evidence>
<dbReference type="InterPro" id="IPR015797">
    <property type="entry name" value="NUDIX_hydrolase-like_dom_sf"/>
</dbReference>
<feature type="domain" description="Nudix hydrolase" evidence="10">
    <location>
        <begin position="46"/>
        <end position="187"/>
    </location>
</feature>
<dbReference type="PRINTS" id="PR00502">
    <property type="entry name" value="NUDIXFAMILY"/>
</dbReference>
<protein>
    <submittedName>
        <fullName evidence="11">CoA pyrophosphatase</fullName>
        <ecNumber evidence="11">3.6.1.55</ecNumber>
    </submittedName>
</protein>
<dbReference type="PANTHER" id="PTHR12992">
    <property type="entry name" value="NUDIX HYDROLASE"/>
    <property type="match status" value="1"/>
</dbReference>
<dbReference type="CDD" id="cd03426">
    <property type="entry name" value="NUDIX_CoAse_Nudt7"/>
    <property type="match status" value="1"/>
</dbReference>
<evidence type="ECO:0000259" key="10">
    <source>
        <dbReference type="PROSITE" id="PS51462"/>
    </source>
</evidence>
<dbReference type="Gene3D" id="3.90.79.10">
    <property type="entry name" value="Nucleoside Triphosphate Pyrophosphohydrolase"/>
    <property type="match status" value="1"/>
</dbReference>
<dbReference type="PROSITE" id="PS00893">
    <property type="entry name" value="NUDIX_BOX"/>
    <property type="match status" value="1"/>
</dbReference>
<dbReference type="SUPFAM" id="SSF55811">
    <property type="entry name" value="Nudix"/>
    <property type="match status" value="1"/>
</dbReference>
<evidence type="ECO:0000256" key="9">
    <source>
        <dbReference type="SAM" id="MobiDB-lite"/>
    </source>
</evidence>
<evidence type="ECO:0000256" key="5">
    <source>
        <dbReference type="ARBA" id="ARBA00022801"/>
    </source>
</evidence>
<gene>
    <name evidence="11" type="ORF">RDV89_16755</name>
</gene>
<evidence type="ECO:0000313" key="12">
    <source>
        <dbReference type="Proteomes" id="UP001268542"/>
    </source>
</evidence>
<name>A0ABU3Q043_9ACTN</name>
<dbReference type="RefSeq" id="WP_315734777.1">
    <property type="nucleotide sequence ID" value="NZ_JAVYII010000008.1"/>
</dbReference>
<keyword evidence="5 8" id="KW-0378">Hydrolase</keyword>
<evidence type="ECO:0000313" key="11">
    <source>
        <dbReference type="EMBL" id="MDT9594739.1"/>
    </source>
</evidence>
<organism evidence="11 12">
    <name type="scientific">Nocardioides imazamoxiresistens</name>
    <dbReference type="NCBI Taxonomy" id="3231893"/>
    <lineage>
        <taxon>Bacteria</taxon>
        <taxon>Bacillati</taxon>
        <taxon>Actinomycetota</taxon>
        <taxon>Actinomycetes</taxon>
        <taxon>Propionibacteriales</taxon>
        <taxon>Nocardioidaceae</taxon>
        <taxon>Nocardioides</taxon>
    </lineage>
</organism>